<comment type="caution">
    <text evidence="2">The sequence shown here is derived from an EMBL/GenBank/DDBJ whole genome shotgun (WGS) entry which is preliminary data.</text>
</comment>
<evidence type="ECO:0000313" key="2">
    <source>
        <dbReference type="EMBL" id="MDL9981516.1"/>
    </source>
</evidence>
<gene>
    <name evidence="2" type="ORF">QSV35_19475</name>
</gene>
<dbReference type="RefSeq" id="WP_286290654.1">
    <property type="nucleotide sequence ID" value="NZ_JASXSZ010000009.1"/>
</dbReference>
<feature type="transmembrane region" description="Helical" evidence="1">
    <location>
        <begin position="71"/>
        <end position="94"/>
    </location>
</feature>
<evidence type="ECO:0000313" key="3">
    <source>
        <dbReference type="Proteomes" id="UP001235064"/>
    </source>
</evidence>
<feature type="transmembrane region" description="Helical" evidence="1">
    <location>
        <begin position="190"/>
        <end position="210"/>
    </location>
</feature>
<keyword evidence="1" id="KW-1133">Transmembrane helix</keyword>
<reference evidence="2 3" key="1">
    <citation type="submission" date="2023-06" db="EMBL/GenBank/DDBJ databases">
        <title>Microbacterium sp. nov., isolated from a waste landfill.</title>
        <authorList>
            <person name="Wen W."/>
        </authorList>
    </citation>
    <scope>NUCLEOTIDE SEQUENCE [LARGE SCALE GENOMIC DNA]</scope>
    <source>
        <strain evidence="2 3">ASV49</strain>
    </source>
</reference>
<organism evidence="2 3">
    <name type="scientific">Microbacterium candidum</name>
    <dbReference type="NCBI Taxonomy" id="3041922"/>
    <lineage>
        <taxon>Bacteria</taxon>
        <taxon>Bacillati</taxon>
        <taxon>Actinomycetota</taxon>
        <taxon>Actinomycetes</taxon>
        <taxon>Micrococcales</taxon>
        <taxon>Microbacteriaceae</taxon>
        <taxon>Microbacterium</taxon>
    </lineage>
</organism>
<keyword evidence="3" id="KW-1185">Reference proteome</keyword>
<keyword evidence="1" id="KW-0472">Membrane</keyword>
<dbReference type="Proteomes" id="UP001235064">
    <property type="component" value="Unassembled WGS sequence"/>
</dbReference>
<keyword evidence="1" id="KW-0812">Transmembrane</keyword>
<proteinExistence type="predicted"/>
<dbReference type="EMBL" id="JASXSZ010000009">
    <property type="protein sequence ID" value="MDL9981516.1"/>
    <property type="molecule type" value="Genomic_DNA"/>
</dbReference>
<feature type="transmembrane region" description="Helical" evidence="1">
    <location>
        <begin position="165"/>
        <end position="184"/>
    </location>
</feature>
<feature type="transmembrane region" description="Helical" evidence="1">
    <location>
        <begin position="44"/>
        <end position="65"/>
    </location>
</feature>
<evidence type="ECO:0000256" key="1">
    <source>
        <dbReference type="SAM" id="Phobius"/>
    </source>
</evidence>
<name>A0ABT7N477_9MICO</name>
<protein>
    <submittedName>
        <fullName evidence="2">Uncharacterized protein</fullName>
    </submittedName>
</protein>
<sequence length="239" mass="25500">MGPWIMATDAAGGVTDAELARRLQILATEHWGLLAARSTAQSEVLTRITIHLTLVSAGLVTIGLLGQATHFASWFAVAALGILGFLAVVGLLTLMRVLTVSEEDFMYVTAMNRIRAAYAEIDPAVPSYFLASTHDDELGMRTTYSFFRHRGAAEQVLGSSTMLSILVNAVVTGMFAGGLCAALGTPVPWAVAIGILIGLGVVAAAVWYAGYRFMSAWRTYVPLSPSGAPPPHWRVRSHP</sequence>
<accession>A0ABT7N477</accession>